<protein>
    <submittedName>
        <fullName evidence="9">Transcriptional regulator MntR</fullName>
    </submittedName>
</protein>
<dbReference type="InterPro" id="IPR038157">
    <property type="entry name" value="FeoA_core_dom"/>
</dbReference>
<evidence type="ECO:0000259" key="8">
    <source>
        <dbReference type="PROSITE" id="PS50944"/>
    </source>
</evidence>
<proteinExistence type="inferred from homology"/>
<evidence type="ECO:0000256" key="1">
    <source>
        <dbReference type="ARBA" id="ARBA00004496"/>
    </source>
</evidence>
<dbReference type="SMART" id="SM00899">
    <property type="entry name" value="FeoA"/>
    <property type="match status" value="1"/>
</dbReference>
<dbReference type="SUPFAM" id="SSF50037">
    <property type="entry name" value="C-terminal domain of transcriptional repressors"/>
    <property type="match status" value="1"/>
</dbReference>
<feature type="domain" description="HTH dtxR-type" evidence="8">
    <location>
        <begin position="6"/>
        <end position="67"/>
    </location>
</feature>
<dbReference type="AlphaFoldDB" id="A0A366MG81"/>
<reference evidence="9 10" key="1">
    <citation type="submission" date="2018-06" db="EMBL/GenBank/DDBJ databases">
        <title>Genomic insight into two independent archaeal endosymbiosis events.</title>
        <authorList>
            <person name="Lind A.E."/>
            <person name="Lewis W.H."/>
            <person name="Spang A."/>
            <person name="Guy L."/>
            <person name="Embley M.T."/>
            <person name="Ettema T.J.G."/>
        </authorList>
    </citation>
    <scope>NUCLEOTIDE SEQUENCE [LARGE SCALE GENOMIC DNA]</scope>
    <source>
        <strain evidence="9">NOE</strain>
    </source>
</reference>
<dbReference type="InterPro" id="IPR036388">
    <property type="entry name" value="WH-like_DNA-bd_sf"/>
</dbReference>
<dbReference type="GO" id="GO:0005737">
    <property type="term" value="C:cytoplasm"/>
    <property type="evidence" value="ECO:0007669"/>
    <property type="project" value="UniProtKB-SubCell"/>
</dbReference>
<dbReference type="InterPro" id="IPR022689">
    <property type="entry name" value="Iron_dep_repressor"/>
</dbReference>
<dbReference type="SUPFAM" id="SSF47979">
    <property type="entry name" value="Iron-dependent repressor protein, dimerization domain"/>
    <property type="match status" value="1"/>
</dbReference>
<dbReference type="Pfam" id="PF02742">
    <property type="entry name" value="Fe_dep_repr_C"/>
    <property type="match status" value="1"/>
</dbReference>
<dbReference type="Gene3D" id="1.10.60.10">
    <property type="entry name" value="Iron dependent repressor, metal binding and dimerisation domain"/>
    <property type="match status" value="1"/>
</dbReference>
<dbReference type="Pfam" id="PF04023">
    <property type="entry name" value="FeoA"/>
    <property type="match status" value="1"/>
</dbReference>
<dbReference type="GO" id="GO:0046914">
    <property type="term" value="F:transition metal ion binding"/>
    <property type="evidence" value="ECO:0007669"/>
    <property type="project" value="InterPro"/>
</dbReference>
<dbReference type="PANTHER" id="PTHR33238">
    <property type="entry name" value="IRON (METAL) DEPENDENT REPRESSOR, DTXR FAMILY"/>
    <property type="match status" value="1"/>
</dbReference>
<dbReference type="InterPro" id="IPR036421">
    <property type="entry name" value="Fe_dep_repressor_sf"/>
</dbReference>
<dbReference type="InterPro" id="IPR007167">
    <property type="entry name" value="Fe-transptr_FeoA-like"/>
</dbReference>
<dbReference type="PANTHER" id="PTHR33238:SF7">
    <property type="entry name" value="IRON-DEPENDENT TRANSCRIPTIONAL REGULATOR"/>
    <property type="match status" value="1"/>
</dbReference>
<comment type="subcellular location">
    <subcellularLocation>
        <location evidence="1">Cytoplasm</location>
    </subcellularLocation>
</comment>
<comment type="similarity">
    <text evidence="2">Belongs to the DtxR/MntR family.</text>
</comment>
<dbReference type="GO" id="GO:0046983">
    <property type="term" value="F:protein dimerization activity"/>
    <property type="evidence" value="ECO:0007669"/>
    <property type="project" value="InterPro"/>
</dbReference>
<evidence type="ECO:0000313" key="10">
    <source>
        <dbReference type="Proteomes" id="UP000253099"/>
    </source>
</evidence>
<evidence type="ECO:0000256" key="7">
    <source>
        <dbReference type="ARBA" id="ARBA00023163"/>
    </source>
</evidence>
<evidence type="ECO:0000256" key="5">
    <source>
        <dbReference type="ARBA" id="ARBA00023015"/>
    </source>
</evidence>
<comment type="caution">
    <text evidence="9">The sequence shown here is derived from an EMBL/GenBank/DDBJ whole genome shotgun (WGS) entry which is preliminary data.</text>
</comment>
<dbReference type="SMART" id="SM00529">
    <property type="entry name" value="HTH_DTXR"/>
    <property type="match status" value="1"/>
</dbReference>
<evidence type="ECO:0000256" key="3">
    <source>
        <dbReference type="ARBA" id="ARBA00011738"/>
    </source>
</evidence>
<dbReference type="PROSITE" id="PS50944">
    <property type="entry name" value="HTH_DTXR"/>
    <property type="match status" value="1"/>
</dbReference>
<evidence type="ECO:0000256" key="2">
    <source>
        <dbReference type="ARBA" id="ARBA00007871"/>
    </source>
</evidence>
<dbReference type="InterPro" id="IPR050536">
    <property type="entry name" value="DtxR_MntR_Metal-Reg"/>
</dbReference>
<organism evidence="9 10">
    <name type="scientific">Candidatus Methanobinarius endosymbioticus</name>
    <dbReference type="NCBI Taxonomy" id="2006182"/>
    <lineage>
        <taxon>Archaea</taxon>
        <taxon>Methanobacteriati</taxon>
        <taxon>Methanobacteriota</taxon>
        <taxon>Methanomada group</taxon>
        <taxon>Methanobacteria</taxon>
        <taxon>Methanobacteriales</taxon>
        <taxon>Methanobacteriaceae</taxon>
        <taxon>Candidatus Methanobinarius</taxon>
    </lineage>
</organism>
<dbReference type="InterPro" id="IPR022687">
    <property type="entry name" value="HTH_DTXR"/>
</dbReference>
<dbReference type="Gene3D" id="1.10.10.10">
    <property type="entry name" value="Winged helix-like DNA-binding domain superfamily/Winged helix DNA-binding domain"/>
    <property type="match status" value="1"/>
</dbReference>
<name>A0A366MG81_9EURY</name>
<keyword evidence="6" id="KW-0238">DNA-binding</keyword>
<sequence>MANKELSENIEEYLEVLYKYGNKKDYVSTTKISKMLGIAPGSVTQMLKKLEDLGYINYVPYQGANLSAEGFKIAQKITRKHRILEKFLTDVLKVKPENVHIQACDMEHSLFDEAERAMCHILEHPDICPDDKPIPPCDFDFNSCQDCVNDETDIEKLGVRKANLIAIPELYSNEKAKVSFIRGDYKVLKQLMAMGIAIGTPVEVENMDPSADCLNIQVYDSKIELPKSVANNIFVKIC</sequence>
<dbReference type="InterPro" id="IPR036390">
    <property type="entry name" value="WH_DNA-bd_sf"/>
</dbReference>
<evidence type="ECO:0000313" key="9">
    <source>
        <dbReference type="EMBL" id="RBQ24519.1"/>
    </source>
</evidence>
<keyword evidence="4" id="KW-0408">Iron</keyword>
<dbReference type="EMBL" id="NIZT01000003">
    <property type="protein sequence ID" value="RBQ24519.1"/>
    <property type="molecule type" value="Genomic_DNA"/>
</dbReference>
<accession>A0A366MG81</accession>
<dbReference type="GO" id="GO:0003677">
    <property type="term" value="F:DNA binding"/>
    <property type="evidence" value="ECO:0007669"/>
    <property type="project" value="UniProtKB-KW"/>
</dbReference>
<comment type="subunit">
    <text evidence="3">Homodimer.</text>
</comment>
<keyword evidence="10" id="KW-1185">Reference proteome</keyword>
<dbReference type="GO" id="GO:0003700">
    <property type="term" value="F:DNA-binding transcription factor activity"/>
    <property type="evidence" value="ECO:0007669"/>
    <property type="project" value="InterPro"/>
</dbReference>
<dbReference type="Gene3D" id="2.30.30.90">
    <property type="match status" value="1"/>
</dbReference>
<dbReference type="Proteomes" id="UP000253099">
    <property type="component" value="Unassembled WGS sequence"/>
</dbReference>
<keyword evidence="5" id="KW-0805">Transcription regulation</keyword>
<dbReference type="SUPFAM" id="SSF46785">
    <property type="entry name" value="Winged helix' DNA-binding domain"/>
    <property type="match status" value="1"/>
</dbReference>
<evidence type="ECO:0000256" key="6">
    <source>
        <dbReference type="ARBA" id="ARBA00023125"/>
    </source>
</evidence>
<gene>
    <name evidence="9" type="primary">mntR</name>
    <name evidence="9" type="ORF">ALNOE001_01810</name>
</gene>
<keyword evidence="7" id="KW-0804">Transcription</keyword>
<dbReference type="Pfam" id="PF01325">
    <property type="entry name" value="Fe_dep_repress"/>
    <property type="match status" value="1"/>
</dbReference>
<evidence type="ECO:0000256" key="4">
    <source>
        <dbReference type="ARBA" id="ARBA00023004"/>
    </source>
</evidence>
<dbReference type="InterPro" id="IPR008988">
    <property type="entry name" value="Transcriptional_repressor_C"/>
</dbReference>
<dbReference type="InterPro" id="IPR001367">
    <property type="entry name" value="Fe_dep_repressor"/>
</dbReference>